<dbReference type="AlphaFoldDB" id="A0A895YE12"/>
<dbReference type="CDD" id="cd01949">
    <property type="entry name" value="GGDEF"/>
    <property type="match status" value="1"/>
</dbReference>
<dbReference type="RefSeq" id="WP_239675738.1">
    <property type="nucleotide sequence ID" value="NZ_CP070499.1"/>
</dbReference>
<dbReference type="InterPro" id="IPR029787">
    <property type="entry name" value="Nucleotide_cyclase"/>
</dbReference>
<dbReference type="Pfam" id="PF00990">
    <property type="entry name" value="GGDEF"/>
    <property type="match status" value="1"/>
</dbReference>
<dbReference type="InterPro" id="IPR013656">
    <property type="entry name" value="PAS_4"/>
</dbReference>
<dbReference type="InterPro" id="IPR035919">
    <property type="entry name" value="EAL_sf"/>
</dbReference>
<dbReference type="KEGG" id="nhy:JQS43_18960"/>
<feature type="transmembrane region" description="Helical" evidence="1">
    <location>
        <begin position="169"/>
        <end position="189"/>
    </location>
</feature>
<feature type="domain" description="EAL" evidence="3">
    <location>
        <begin position="624"/>
        <end position="875"/>
    </location>
</feature>
<proteinExistence type="predicted"/>
<keyword evidence="1" id="KW-0472">Membrane</keyword>
<dbReference type="SMART" id="SM00091">
    <property type="entry name" value="PAS"/>
    <property type="match status" value="1"/>
</dbReference>
<dbReference type="SMART" id="SM00267">
    <property type="entry name" value="GGDEF"/>
    <property type="match status" value="1"/>
</dbReference>
<dbReference type="PROSITE" id="PS50112">
    <property type="entry name" value="PAS"/>
    <property type="match status" value="1"/>
</dbReference>
<feature type="transmembrane region" description="Helical" evidence="1">
    <location>
        <begin position="108"/>
        <end position="133"/>
    </location>
</feature>
<dbReference type="InterPro" id="IPR000014">
    <property type="entry name" value="PAS"/>
</dbReference>
<dbReference type="SMART" id="SM00052">
    <property type="entry name" value="EAL"/>
    <property type="match status" value="1"/>
</dbReference>
<accession>A0A895YE12</accession>
<gene>
    <name evidence="5" type="ORF">JQS43_18960</name>
</gene>
<dbReference type="CDD" id="cd01948">
    <property type="entry name" value="EAL"/>
    <property type="match status" value="1"/>
</dbReference>
<dbReference type="EMBL" id="CP070499">
    <property type="protein sequence ID" value="QSB13639.1"/>
    <property type="molecule type" value="Genomic_DNA"/>
</dbReference>
<evidence type="ECO:0000313" key="5">
    <source>
        <dbReference type="EMBL" id="QSB13639.1"/>
    </source>
</evidence>
<feature type="transmembrane region" description="Helical" evidence="1">
    <location>
        <begin position="12"/>
        <end position="32"/>
    </location>
</feature>
<sequence>MPRGGSGLPDLPPLLPAMISIGALAALAGSQFGGFDAIAAAALAVAVSALLPALALVRRGWAIRTSGRVSARVARGACRCPGLLGVGVVSTGGTVAALPWVPADLRPMLAAGGLVVAAGAFIVGLLQIPGAAFTLAGRLRHGFDGLIVGMCLALVGWLLIPGFGAEYPLGYLAASLAAAGAAVAATVVLGPVRRRIAVVPCAGGAVLAIAGLALLVVTLGKSGPSWLTLAAAGLAVGGPPLIWFGARLVAPASEPVPMGRVAPAFGGYPVLAIPVAAATLAIAHHLLTSAELDRAAMFLGALVGGLLALREFPNAADLRRYAHRLAAQETRLRALLAGANDVTMVLDNDFVVRWQSPAAERLFGLHREDLVGHRFLDLLHPDDRAIAADELRAVVGRTPAARPSLLVARLRDGLGCWRDTESTVSDLRANPVVGALVLQVRDVSQRVVLERTLQRLTCCDQLTGLSNRRELLRAISSRRGAGRRSGTLLVVDLTGFCAINDVVGRAAGDSLLLAAAQRLRSLVGAEDLASRLGERQFAVVTASGPIEAYALGCRLLAELSRAYPLPAGRPVRLVVSVGLTALEETASAEEVVRRGDLAVRRAAESGATRIDWYDESLEELLVRRLDVERHLPGAAGRGELDLLYQPVVELGSGRPVGVEALLRWRHPVLGTVLPAELLPAAERLRVAGEISEWALHTACRQVAAWRRRGHDLWLAMNVSARQLASSEFVPEVAAALSVHQSPPERLTIEVSEVELADQVSSVAGQLSRLRALGVRTGLDDVGTCDTDLARLRRLPIDVVKLCPPGAIAGDGAALEVAAAVVEVARRLGAVVVAEGLETDDERRLAHDAGCEFGQGFVVAAFSPAEHLEAFLERHRPAPR</sequence>
<evidence type="ECO:0000259" key="3">
    <source>
        <dbReference type="PROSITE" id="PS50883"/>
    </source>
</evidence>
<dbReference type="Gene3D" id="3.30.450.20">
    <property type="entry name" value="PAS domain"/>
    <property type="match status" value="1"/>
</dbReference>
<dbReference type="InterPro" id="IPR001633">
    <property type="entry name" value="EAL_dom"/>
</dbReference>
<evidence type="ECO:0000313" key="6">
    <source>
        <dbReference type="Proteomes" id="UP000662857"/>
    </source>
</evidence>
<dbReference type="Proteomes" id="UP000662857">
    <property type="component" value="Chromosome"/>
</dbReference>
<feature type="transmembrane region" description="Helical" evidence="1">
    <location>
        <begin position="261"/>
        <end position="283"/>
    </location>
</feature>
<keyword evidence="1" id="KW-1133">Transmembrane helix</keyword>
<keyword evidence="1" id="KW-0812">Transmembrane</keyword>
<dbReference type="SUPFAM" id="SSF55073">
    <property type="entry name" value="Nucleotide cyclase"/>
    <property type="match status" value="1"/>
</dbReference>
<evidence type="ECO:0000256" key="1">
    <source>
        <dbReference type="SAM" id="Phobius"/>
    </source>
</evidence>
<feature type="transmembrane region" description="Helical" evidence="1">
    <location>
        <begin position="38"/>
        <end position="57"/>
    </location>
</feature>
<dbReference type="InterPro" id="IPR035965">
    <property type="entry name" value="PAS-like_dom_sf"/>
</dbReference>
<evidence type="ECO:0000259" key="2">
    <source>
        <dbReference type="PROSITE" id="PS50112"/>
    </source>
</evidence>
<organism evidence="5 6">
    <name type="scientific">Natronosporangium hydrolyticum</name>
    <dbReference type="NCBI Taxonomy" id="2811111"/>
    <lineage>
        <taxon>Bacteria</taxon>
        <taxon>Bacillati</taxon>
        <taxon>Actinomycetota</taxon>
        <taxon>Actinomycetes</taxon>
        <taxon>Micromonosporales</taxon>
        <taxon>Micromonosporaceae</taxon>
        <taxon>Natronosporangium</taxon>
    </lineage>
</organism>
<dbReference type="Gene3D" id="3.20.20.450">
    <property type="entry name" value="EAL domain"/>
    <property type="match status" value="1"/>
</dbReference>
<dbReference type="InterPro" id="IPR000160">
    <property type="entry name" value="GGDEF_dom"/>
</dbReference>
<name>A0A895YE12_9ACTN</name>
<feature type="transmembrane region" description="Helical" evidence="1">
    <location>
        <begin position="78"/>
        <end position="102"/>
    </location>
</feature>
<dbReference type="NCBIfam" id="TIGR00229">
    <property type="entry name" value="sensory_box"/>
    <property type="match status" value="1"/>
</dbReference>
<keyword evidence="6" id="KW-1185">Reference proteome</keyword>
<feature type="transmembrane region" description="Helical" evidence="1">
    <location>
        <begin position="145"/>
        <end position="163"/>
    </location>
</feature>
<feature type="transmembrane region" description="Helical" evidence="1">
    <location>
        <begin position="226"/>
        <end position="249"/>
    </location>
</feature>
<dbReference type="SUPFAM" id="SSF141868">
    <property type="entry name" value="EAL domain-like"/>
    <property type="match status" value="1"/>
</dbReference>
<feature type="transmembrane region" description="Helical" evidence="1">
    <location>
        <begin position="196"/>
        <end position="220"/>
    </location>
</feature>
<dbReference type="PANTHER" id="PTHR44757:SF2">
    <property type="entry name" value="BIOFILM ARCHITECTURE MAINTENANCE PROTEIN MBAA"/>
    <property type="match status" value="1"/>
</dbReference>
<dbReference type="Gene3D" id="3.30.70.270">
    <property type="match status" value="1"/>
</dbReference>
<feature type="domain" description="GGDEF" evidence="4">
    <location>
        <begin position="484"/>
        <end position="615"/>
    </location>
</feature>
<dbReference type="InterPro" id="IPR052155">
    <property type="entry name" value="Biofilm_reg_signaling"/>
</dbReference>
<dbReference type="Pfam" id="PF08448">
    <property type="entry name" value="PAS_4"/>
    <property type="match status" value="1"/>
</dbReference>
<dbReference type="Pfam" id="PF00563">
    <property type="entry name" value="EAL"/>
    <property type="match status" value="1"/>
</dbReference>
<dbReference type="InterPro" id="IPR043128">
    <property type="entry name" value="Rev_trsase/Diguanyl_cyclase"/>
</dbReference>
<dbReference type="PROSITE" id="PS50883">
    <property type="entry name" value="EAL"/>
    <property type="match status" value="1"/>
</dbReference>
<dbReference type="PROSITE" id="PS50887">
    <property type="entry name" value="GGDEF"/>
    <property type="match status" value="1"/>
</dbReference>
<dbReference type="PANTHER" id="PTHR44757">
    <property type="entry name" value="DIGUANYLATE CYCLASE DGCP"/>
    <property type="match status" value="1"/>
</dbReference>
<dbReference type="NCBIfam" id="TIGR00254">
    <property type="entry name" value="GGDEF"/>
    <property type="match status" value="1"/>
</dbReference>
<dbReference type="CDD" id="cd00130">
    <property type="entry name" value="PAS"/>
    <property type="match status" value="1"/>
</dbReference>
<evidence type="ECO:0000259" key="4">
    <source>
        <dbReference type="PROSITE" id="PS50887"/>
    </source>
</evidence>
<protein>
    <submittedName>
        <fullName evidence="5">EAL domain-containing protein</fullName>
    </submittedName>
</protein>
<feature type="domain" description="PAS" evidence="2">
    <location>
        <begin position="328"/>
        <end position="398"/>
    </location>
</feature>
<reference evidence="5" key="1">
    <citation type="submission" date="2021-02" db="EMBL/GenBank/DDBJ databases">
        <title>Natrosporangium hydrolyticum gen. nov., sp. nov, a haloalkaliphilic actinobacterium from a soda solonchak soil.</title>
        <authorList>
            <person name="Sorokin D.Y."/>
            <person name="Khijniak T.V."/>
            <person name="Zakharycheva A.P."/>
            <person name="Boueva O.V."/>
            <person name="Ariskina E.V."/>
            <person name="Hahnke R.L."/>
            <person name="Bunk B."/>
            <person name="Sproer C."/>
            <person name="Schumann P."/>
            <person name="Evtushenko L.I."/>
            <person name="Kublanov I.V."/>
        </authorList>
    </citation>
    <scope>NUCLEOTIDE SEQUENCE</scope>
    <source>
        <strain evidence="5">DSM 106523</strain>
    </source>
</reference>
<dbReference type="SUPFAM" id="SSF55785">
    <property type="entry name" value="PYP-like sensor domain (PAS domain)"/>
    <property type="match status" value="1"/>
</dbReference>